<dbReference type="Proteomes" id="UP000198480">
    <property type="component" value="Unassembled WGS sequence"/>
</dbReference>
<dbReference type="EMBL" id="FZOK01000013">
    <property type="protein sequence ID" value="SNS57991.1"/>
    <property type="molecule type" value="Genomic_DNA"/>
</dbReference>
<reference evidence="2" key="1">
    <citation type="submission" date="2017-06" db="EMBL/GenBank/DDBJ databases">
        <authorList>
            <person name="Varghese N."/>
            <person name="Submissions S."/>
        </authorList>
    </citation>
    <scope>NUCLEOTIDE SEQUENCE [LARGE SCALE GENOMIC DNA]</scope>
    <source>
        <strain evidence="2">5C</strain>
    </source>
</reference>
<keyword evidence="2" id="KW-1185">Reference proteome</keyword>
<dbReference type="AlphaFoldDB" id="A0A239FMG2"/>
<name>A0A239FMG2_9BACT</name>
<gene>
    <name evidence="1" type="ORF">SAMN06295967_11334</name>
</gene>
<accession>A0A239FMG2</accession>
<evidence type="ECO:0000313" key="2">
    <source>
        <dbReference type="Proteomes" id="UP000198480"/>
    </source>
</evidence>
<organism evidence="1 2">
    <name type="scientific">Belliella buryatensis</name>
    <dbReference type="NCBI Taxonomy" id="1500549"/>
    <lineage>
        <taxon>Bacteria</taxon>
        <taxon>Pseudomonadati</taxon>
        <taxon>Bacteroidota</taxon>
        <taxon>Cytophagia</taxon>
        <taxon>Cytophagales</taxon>
        <taxon>Cyclobacteriaceae</taxon>
        <taxon>Belliella</taxon>
    </lineage>
</organism>
<evidence type="ECO:0000313" key="1">
    <source>
        <dbReference type="EMBL" id="SNS57991.1"/>
    </source>
</evidence>
<protein>
    <submittedName>
        <fullName evidence="1">Uncharacterized protein</fullName>
    </submittedName>
</protein>
<sequence>MGVDIYGRKPEIVMKRPKKIDYRSSTEDEKDEYYDKLEKWEAENLGAYFQMDCDGWRAIQILCDVVNRDYNLKIDRSYWDYNDGKGLSTQTECDLLADALELMLNDNYPKEFMEDDSNEIQVAMGRWNVTNNRKITSEEEAELNELYGYGTILWAPVVTPNGGRVESPYSCTLESFKEWIIFLRECGGFNIW</sequence>
<proteinExistence type="predicted"/>
<dbReference type="RefSeq" id="WP_089241798.1">
    <property type="nucleotide sequence ID" value="NZ_FZOK01000013.1"/>
</dbReference>